<dbReference type="InParanoid" id="H2YUI2"/>
<organism evidence="2 3">
    <name type="scientific">Ciona savignyi</name>
    <name type="common">Pacific transparent sea squirt</name>
    <dbReference type="NCBI Taxonomy" id="51511"/>
    <lineage>
        <taxon>Eukaryota</taxon>
        <taxon>Metazoa</taxon>
        <taxon>Chordata</taxon>
        <taxon>Tunicata</taxon>
        <taxon>Ascidiacea</taxon>
        <taxon>Phlebobranchia</taxon>
        <taxon>Cionidae</taxon>
        <taxon>Ciona</taxon>
    </lineage>
</organism>
<evidence type="ECO:0000313" key="2">
    <source>
        <dbReference type="Ensembl" id="ENSCSAVP00000008992.1"/>
    </source>
</evidence>
<proteinExistence type="predicted"/>
<dbReference type="AlphaFoldDB" id="H2YUI2"/>
<keyword evidence="1" id="KW-1133">Transmembrane helix</keyword>
<reference evidence="2" key="3">
    <citation type="submission" date="2025-09" db="UniProtKB">
        <authorList>
            <consortium name="Ensembl"/>
        </authorList>
    </citation>
    <scope>IDENTIFICATION</scope>
</reference>
<evidence type="ECO:0000313" key="3">
    <source>
        <dbReference type="Proteomes" id="UP000007875"/>
    </source>
</evidence>
<evidence type="ECO:0000256" key="1">
    <source>
        <dbReference type="SAM" id="Phobius"/>
    </source>
</evidence>
<keyword evidence="1" id="KW-0812">Transmembrane</keyword>
<accession>H2YUI2</accession>
<keyword evidence="1" id="KW-0472">Membrane</keyword>
<feature type="transmembrane region" description="Helical" evidence="1">
    <location>
        <begin position="34"/>
        <end position="54"/>
    </location>
</feature>
<feature type="transmembrane region" description="Helical" evidence="1">
    <location>
        <begin position="6"/>
        <end position="27"/>
    </location>
</feature>
<sequence length="94" mass="9868">MNVVLFLAISKVWLLVLDFGGLIAVACLNPALKVLLITVDCVASALYVVLMAAATDGTLAVKVSEASGCATITSKVIQHQLDLTTHLKLMNGDQ</sequence>
<reference evidence="3" key="1">
    <citation type="submission" date="2003-08" db="EMBL/GenBank/DDBJ databases">
        <authorList>
            <person name="Birren B."/>
            <person name="Nusbaum C."/>
            <person name="Abebe A."/>
            <person name="Abouelleil A."/>
            <person name="Adekoya E."/>
            <person name="Ait-zahra M."/>
            <person name="Allen N."/>
            <person name="Allen T."/>
            <person name="An P."/>
            <person name="Anderson M."/>
            <person name="Anderson S."/>
            <person name="Arachchi H."/>
            <person name="Armbruster J."/>
            <person name="Bachantsang P."/>
            <person name="Baldwin J."/>
            <person name="Barry A."/>
            <person name="Bayul T."/>
            <person name="Blitshsteyn B."/>
            <person name="Bloom T."/>
            <person name="Blye J."/>
            <person name="Boguslavskiy L."/>
            <person name="Borowsky M."/>
            <person name="Boukhgalter B."/>
            <person name="Brunache A."/>
            <person name="Butler J."/>
            <person name="Calixte N."/>
            <person name="Calvo S."/>
            <person name="Camarata J."/>
            <person name="Campo K."/>
            <person name="Chang J."/>
            <person name="Cheshatsang Y."/>
            <person name="Citroen M."/>
            <person name="Collymore A."/>
            <person name="Considine T."/>
            <person name="Cook A."/>
            <person name="Cooke P."/>
            <person name="Corum B."/>
            <person name="Cuomo C."/>
            <person name="David R."/>
            <person name="Dawoe T."/>
            <person name="Degray S."/>
            <person name="Dodge S."/>
            <person name="Dooley K."/>
            <person name="Dorje P."/>
            <person name="Dorjee K."/>
            <person name="Dorris L."/>
            <person name="Duffey N."/>
            <person name="Dupes A."/>
            <person name="Elkins T."/>
            <person name="Engels R."/>
            <person name="Erickson J."/>
            <person name="Farina A."/>
            <person name="Faro S."/>
            <person name="Ferreira P."/>
            <person name="Fischer H."/>
            <person name="Fitzgerald M."/>
            <person name="Foley K."/>
            <person name="Gage D."/>
            <person name="Galagan J."/>
            <person name="Gearin G."/>
            <person name="Gnerre S."/>
            <person name="Gnirke A."/>
            <person name="Goyette A."/>
            <person name="Graham J."/>
            <person name="Grandbois E."/>
            <person name="Gyaltsen K."/>
            <person name="Hafez N."/>
            <person name="Hagopian D."/>
            <person name="Hagos B."/>
            <person name="Hall J."/>
            <person name="Hatcher B."/>
            <person name="Heller A."/>
            <person name="Higgins H."/>
            <person name="Honan T."/>
            <person name="Horn A."/>
            <person name="Houde N."/>
            <person name="Hughes L."/>
            <person name="Hulme W."/>
            <person name="Husby E."/>
            <person name="Iliev I."/>
            <person name="Jaffe D."/>
            <person name="Jones C."/>
            <person name="Kamal M."/>
            <person name="Kamat A."/>
            <person name="Kamvysselis M."/>
            <person name="Karlsson E."/>
            <person name="Kells C."/>
            <person name="Kieu A."/>
            <person name="Kisner P."/>
            <person name="Kodira C."/>
            <person name="Kulbokas E."/>
            <person name="Labutti K."/>
            <person name="Lama D."/>
            <person name="Landers T."/>
            <person name="Leger J."/>
            <person name="Levine S."/>
            <person name="Lewis D."/>
            <person name="Lewis T."/>
            <person name="Lindblad-toh K."/>
            <person name="Liu X."/>
            <person name="Lokyitsang T."/>
            <person name="Lokyitsang Y."/>
            <person name="Lucien O."/>
            <person name="Lui A."/>
            <person name="Ma L.J."/>
            <person name="Mabbitt R."/>
            <person name="Macdonald J."/>
            <person name="Maclean C."/>
            <person name="Major J."/>
            <person name="Manning J."/>
            <person name="Marabella R."/>
            <person name="Maru K."/>
            <person name="Matthews C."/>
            <person name="Mauceli E."/>
            <person name="Mccarthy M."/>
            <person name="Mcdonough S."/>
            <person name="Mcghee T."/>
            <person name="Meldrim J."/>
            <person name="Meneus L."/>
            <person name="Mesirov J."/>
            <person name="Mihalev A."/>
            <person name="Mihova T."/>
            <person name="Mikkelsen T."/>
            <person name="Mlenga V."/>
            <person name="Moru K."/>
            <person name="Mozes J."/>
            <person name="Mulrain L."/>
            <person name="Munson G."/>
            <person name="Naylor J."/>
            <person name="Newes C."/>
            <person name="Nguyen C."/>
            <person name="Nguyen N."/>
            <person name="Nguyen T."/>
            <person name="Nicol R."/>
            <person name="Nielsen C."/>
            <person name="Nizzari M."/>
            <person name="Norbu C."/>
            <person name="Norbu N."/>
            <person name="O'donnell P."/>
            <person name="Okoawo O."/>
            <person name="O'leary S."/>
            <person name="Omotosho B."/>
            <person name="O'neill K."/>
            <person name="Osman S."/>
            <person name="Parker S."/>
            <person name="Perrin D."/>
            <person name="Phunkhang P."/>
            <person name="Piqani B."/>
            <person name="Purcell S."/>
            <person name="Rachupka T."/>
            <person name="Ramasamy U."/>
            <person name="Rameau R."/>
            <person name="Ray V."/>
            <person name="Raymond C."/>
            <person name="Retta R."/>
            <person name="Richardson S."/>
            <person name="Rise C."/>
            <person name="Rodriguez J."/>
            <person name="Rogers J."/>
            <person name="Rogov P."/>
            <person name="Rutman M."/>
            <person name="Schupbach R."/>
            <person name="Seaman C."/>
            <person name="Settipalli S."/>
            <person name="Sharpe T."/>
            <person name="Sheridan J."/>
            <person name="Sherpa N."/>
            <person name="Shi J."/>
            <person name="Smirnov S."/>
            <person name="Smith C."/>
            <person name="Sougnez C."/>
            <person name="Spencer B."/>
            <person name="Stalker J."/>
            <person name="Stange-thomann N."/>
            <person name="Stavropoulos S."/>
            <person name="Stetson K."/>
            <person name="Stone C."/>
            <person name="Stone S."/>
            <person name="Stubbs M."/>
            <person name="Talamas J."/>
            <person name="Tchuinga P."/>
            <person name="Tenzing P."/>
            <person name="Tesfaye S."/>
            <person name="Theodore J."/>
            <person name="Thoulutsang Y."/>
            <person name="Topham K."/>
            <person name="Towey S."/>
            <person name="Tsamla T."/>
            <person name="Tsomo N."/>
            <person name="Vallee D."/>
            <person name="Vassiliev H."/>
            <person name="Venkataraman V."/>
            <person name="Vinson J."/>
            <person name="Vo A."/>
            <person name="Wade C."/>
            <person name="Wang S."/>
            <person name="Wangchuk T."/>
            <person name="Wangdi T."/>
            <person name="Whittaker C."/>
            <person name="Wilkinson J."/>
            <person name="Wu Y."/>
            <person name="Wyman D."/>
            <person name="Yadav S."/>
            <person name="Yang S."/>
            <person name="Yang X."/>
            <person name="Yeager S."/>
            <person name="Yee E."/>
            <person name="Young G."/>
            <person name="Zainoun J."/>
            <person name="Zembeck L."/>
            <person name="Zimmer A."/>
            <person name="Zody M."/>
            <person name="Lander E."/>
        </authorList>
    </citation>
    <scope>NUCLEOTIDE SEQUENCE [LARGE SCALE GENOMIC DNA]</scope>
</reference>
<reference evidence="2" key="2">
    <citation type="submission" date="2025-08" db="UniProtKB">
        <authorList>
            <consortium name="Ensembl"/>
        </authorList>
    </citation>
    <scope>IDENTIFICATION</scope>
</reference>
<dbReference type="Proteomes" id="UP000007875">
    <property type="component" value="Unassembled WGS sequence"/>
</dbReference>
<keyword evidence="3" id="KW-1185">Reference proteome</keyword>
<protein>
    <recommendedName>
        <fullName evidence="4">MARVEL domain-containing protein</fullName>
    </recommendedName>
</protein>
<dbReference type="HOGENOM" id="CLU_2385506_0_0_1"/>
<name>H2YUI2_CIOSA</name>
<evidence type="ECO:0008006" key="4">
    <source>
        <dbReference type="Google" id="ProtNLM"/>
    </source>
</evidence>
<dbReference type="Ensembl" id="ENSCSAVT00000009106.1">
    <property type="protein sequence ID" value="ENSCSAVP00000008992.1"/>
    <property type="gene ID" value="ENSCSAVG00000005320.1"/>
</dbReference>